<accession>A0A1F5SFP6</accession>
<comment type="caution">
    <text evidence="2">The sequence shown here is derived from an EMBL/GenBank/DDBJ whole genome shotgun (WGS) entry which is preliminary data.</text>
</comment>
<dbReference type="Proteomes" id="UP000178367">
    <property type="component" value="Unassembled WGS sequence"/>
</dbReference>
<evidence type="ECO:0000313" key="2">
    <source>
        <dbReference type="EMBL" id="OGF25111.1"/>
    </source>
</evidence>
<evidence type="ECO:0000313" key="3">
    <source>
        <dbReference type="Proteomes" id="UP000178367"/>
    </source>
</evidence>
<proteinExistence type="predicted"/>
<sequence>MLNFIEKILIAIFSLLPDADPENNVLAMVASAIETVKPSFYNIDLIFPILTLFKILMLAIFVEATIFLITLVIKVAVFFRG</sequence>
<feature type="transmembrane region" description="Helical" evidence="1">
    <location>
        <begin position="45"/>
        <end position="73"/>
    </location>
</feature>
<keyword evidence="1" id="KW-0472">Membrane</keyword>
<gene>
    <name evidence="2" type="ORF">A2227_07215</name>
</gene>
<organism evidence="2 3">
    <name type="scientific">Candidatus Falkowbacteria bacterium RIFOXYA2_FULL_47_19</name>
    <dbReference type="NCBI Taxonomy" id="1797994"/>
    <lineage>
        <taxon>Bacteria</taxon>
        <taxon>Candidatus Falkowiibacteriota</taxon>
    </lineage>
</organism>
<keyword evidence="1" id="KW-1133">Transmembrane helix</keyword>
<dbReference type="STRING" id="1797994.A2227_07215"/>
<evidence type="ECO:0000256" key="1">
    <source>
        <dbReference type="SAM" id="Phobius"/>
    </source>
</evidence>
<dbReference type="EMBL" id="MFGB01000023">
    <property type="protein sequence ID" value="OGF25111.1"/>
    <property type="molecule type" value="Genomic_DNA"/>
</dbReference>
<reference evidence="2 3" key="1">
    <citation type="journal article" date="2016" name="Nat. Commun.">
        <title>Thousands of microbial genomes shed light on interconnected biogeochemical processes in an aquifer system.</title>
        <authorList>
            <person name="Anantharaman K."/>
            <person name="Brown C.T."/>
            <person name="Hug L.A."/>
            <person name="Sharon I."/>
            <person name="Castelle C.J."/>
            <person name="Probst A.J."/>
            <person name="Thomas B.C."/>
            <person name="Singh A."/>
            <person name="Wilkins M.J."/>
            <person name="Karaoz U."/>
            <person name="Brodie E.L."/>
            <person name="Williams K.H."/>
            <person name="Hubbard S.S."/>
            <person name="Banfield J.F."/>
        </authorList>
    </citation>
    <scope>NUCLEOTIDE SEQUENCE [LARGE SCALE GENOMIC DNA]</scope>
</reference>
<name>A0A1F5SFP6_9BACT</name>
<dbReference type="AlphaFoldDB" id="A0A1F5SFP6"/>
<protein>
    <submittedName>
        <fullName evidence="2">Uncharacterized protein</fullName>
    </submittedName>
</protein>
<keyword evidence="1" id="KW-0812">Transmembrane</keyword>